<dbReference type="Proteomes" id="UP000035368">
    <property type="component" value="Chromosome"/>
</dbReference>
<dbReference type="KEGG" id="cei:CEPID_02345"/>
<evidence type="ECO:0000313" key="3">
    <source>
        <dbReference type="Proteomes" id="UP000035368"/>
    </source>
</evidence>
<dbReference type="RefSeq" id="WP_144413420.1">
    <property type="nucleotide sequence ID" value="NZ_CP011541.1"/>
</dbReference>
<keyword evidence="3" id="KW-1185">Reference proteome</keyword>
<feature type="region of interest" description="Disordered" evidence="1">
    <location>
        <begin position="551"/>
        <end position="570"/>
    </location>
</feature>
<dbReference type="PRINTS" id="PR01217">
    <property type="entry name" value="PRICHEXTENSN"/>
</dbReference>
<protein>
    <submittedName>
        <fullName evidence="2">Uncharacterized protein</fullName>
    </submittedName>
</protein>
<organism evidence="2 3">
    <name type="scientific">Corynebacterium epidermidicanis</name>
    <dbReference type="NCBI Taxonomy" id="1050174"/>
    <lineage>
        <taxon>Bacteria</taxon>
        <taxon>Bacillati</taxon>
        <taxon>Actinomycetota</taxon>
        <taxon>Actinomycetes</taxon>
        <taxon>Mycobacteriales</taxon>
        <taxon>Corynebacteriaceae</taxon>
        <taxon>Corynebacterium</taxon>
    </lineage>
</organism>
<gene>
    <name evidence="2" type="ORF">CEPID_02345</name>
</gene>
<sequence length="570" mass="58345">MPRMGGPKARKPSGASKSGQDSKGSIVELLKETIADLSAAAAGFWSGPAITPAKVEEAMRTTDGMDPQAGQTALSDATQASAKKVKGRGVLSIVFGLIVSFASGLIADEVRSRVWDWITKDEEAEQLKADQEQCSQGCTQAEDTANAAANELVAATAAHIRAITSALSTIEPAEHPDAFASIVAAGDAAIAQCSAALIGLSQDRDRCIASTYNEMLARIGQVCETPIPALPAACDEVKKCEAVPAAKEAKPGEELECVEKQVASSGPASAPVECPQTQPAATAAPAPAPAPALQDCPKPAPQTQPAQAPVGIPATQEVQNRPAPVDCPEPQPEAQREPKAETRPEPVAQVRIVNPIVECPEEASPVPPAKQEVSCPPTQPAATGEIKVVEQPAPAEPCNCDDEKPDSVDQPSGETEEVCTEETSTETCGLGTVLVAGLALVAIGALIDFALDHFLSEATPEPAAEPVPTPEPAPAAVPEPQPAAHQPPPPPITDPAQEPPPPPKKVVPPPVTTEPPSPPKQFDSASVVGGTPAPAEVFPAAGEAVPAEPELVGAGSSMGSSAHIHKAGAW</sequence>
<accession>A0A0G3GP62</accession>
<reference evidence="2 3" key="1">
    <citation type="submission" date="2015-05" db="EMBL/GenBank/DDBJ databases">
        <title>Complete genome sequence of Corynebacterium epidermidicanis DSM 45586, isolated from the skin of a dog suffering from pruritus.</title>
        <authorList>
            <person name="Ruckert C."/>
            <person name="Albersmeier A."/>
            <person name="Winkler A."/>
            <person name="Tauch A."/>
        </authorList>
    </citation>
    <scope>NUCLEOTIDE SEQUENCE [LARGE SCALE GENOMIC DNA]</scope>
    <source>
        <strain evidence="2 3">DSM 45586</strain>
    </source>
</reference>
<feature type="compositionally biased region" description="Low complexity" evidence="1">
    <location>
        <begin position="532"/>
        <end position="542"/>
    </location>
</feature>
<feature type="compositionally biased region" description="Pro residues" evidence="1">
    <location>
        <begin position="463"/>
        <end position="519"/>
    </location>
</feature>
<name>A0A0G3GP62_9CORY</name>
<dbReference type="AlphaFoldDB" id="A0A0G3GP62"/>
<dbReference type="STRING" id="1050174.CEPID_02345"/>
<feature type="compositionally biased region" description="Low complexity" evidence="1">
    <location>
        <begin position="275"/>
        <end position="285"/>
    </location>
</feature>
<feature type="compositionally biased region" description="Basic and acidic residues" evidence="1">
    <location>
        <begin position="334"/>
        <end position="344"/>
    </location>
</feature>
<evidence type="ECO:0000256" key="1">
    <source>
        <dbReference type="SAM" id="MobiDB-lite"/>
    </source>
</evidence>
<dbReference type="EMBL" id="CP011541">
    <property type="protein sequence ID" value="AKK02350.1"/>
    <property type="molecule type" value="Genomic_DNA"/>
</dbReference>
<feature type="region of interest" description="Disordered" evidence="1">
    <location>
        <begin position="1"/>
        <end position="23"/>
    </location>
</feature>
<feature type="region of interest" description="Disordered" evidence="1">
    <location>
        <begin position="266"/>
        <end position="348"/>
    </location>
</feature>
<feature type="region of interest" description="Disordered" evidence="1">
    <location>
        <begin position="460"/>
        <end position="542"/>
    </location>
</feature>
<feature type="region of interest" description="Disordered" evidence="1">
    <location>
        <begin position="362"/>
        <end position="427"/>
    </location>
</feature>
<feature type="compositionally biased region" description="Acidic residues" evidence="1">
    <location>
        <begin position="414"/>
        <end position="424"/>
    </location>
</feature>
<evidence type="ECO:0000313" key="2">
    <source>
        <dbReference type="EMBL" id="AKK02350.1"/>
    </source>
</evidence>
<dbReference type="PATRIC" id="fig|1050174.4.peg.475"/>
<proteinExistence type="predicted"/>